<reference evidence="9" key="2">
    <citation type="submission" date="2023-01" db="EMBL/GenBank/DDBJ databases">
        <title>Draft genome sequence of Sneathiella chinensis strain NBRC 103408.</title>
        <authorList>
            <person name="Sun Q."/>
            <person name="Mori K."/>
        </authorList>
    </citation>
    <scope>NUCLEOTIDE SEQUENCE</scope>
    <source>
        <strain evidence="9">NBRC 103408</strain>
    </source>
</reference>
<proteinExistence type="inferred from homology"/>
<feature type="domain" description="TRAP C4-dicarboxylate transport system permease DctM subunit" evidence="8">
    <location>
        <begin position="8"/>
        <end position="415"/>
    </location>
</feature>
<comment type="function">
    <text evidence="7">Part of the tripartite ATP-independent periplasmic (TRAP) transport system.</text>
</comment>
<feature type="transmembrane region" description="Helical" evidence="7">
    <location>
        <begin position="239"/>
        <end position="258"/>
    </location>
</feature>
<feature type="transmembrane region" description="Helical" evidence="7">
    <location>
        <begin position="213"/>
        <end position="233"/>
    </location>
</feature>
<evidence type="ECO:0000256" key="1">
    <source>
        <dbReference type="ARBA" id="ARBA00004429"/>
    </source>
</evidence>
<comment type="subunit">
    <text evidence="7">The complex comprises the extracytoplasmic solute receptor protein and the two transmembrane proteins.</text>
</comment>
<dbReference type="NCBIfam" id="TIGR00786">
    <property type="entry name" value="dctM"/>
    <property type="match status" value="1"/>
</dbReference>
<comment type="caution">
    <text evidence="9">The sequence shown here is derived from an EMBL/GenBank/DDBJ whole genome shotgun (WGS) entry which is preliminary data.</text>
</comment>
<evidence type="ECO:0000256" key="2">
    <source>
        <dbReference type="ARBA" id="ARBA00022475"/>
    </source>
</evidence>
<evidence type="ECO:0000256" key="7">
    <source>
        <dbReference type="RuleBase" id="RU369079"/>
    </source>
</evidence>
<feature type="transmembrane region" description="Helical" evidence="7">
    <location>
        <begin position="270"/>
        <end position="291"/>
    </location>
</feature>
<dbReference type="RefSeq" id="WP_206374637.1">
    <property type="nucleotide sequence ID" value="NZ_BSNF01000008.1"/>
</dbReference>
<keyword evidence="10" id="KW-1185">Reference proteome</keyword>
<dbReference type="PANTHER" id="PTHR33362">
    <property type="entry name" value="SIALIC ACID TRAP TRANSPORTER PERMEASE PROTEIN SIAT-RELATED"/>
    <property type="match status" value="1"/>
</dbReference>
<evidence type="ECO:0000256" key="6">
    <source>
        <dbReference type="ARBA" id="ARBA00023136"/>
    </source>
</evidence>
<feature type="transmembrane region" description="Helical" evidence="7">
    <location>
        <begin position="334"/>
        <end position="351"/>
    </location>
</feature>
<feature type="transmembrane region" description="Helical" evidence="7">
    <location>
        <begin position="391"/>
        <end position="412"/>
    </location>
</feature>
<evidence type="ECO:0000259" key="8">
    <source>
        <dbReference type="Pfam" id="PF06808"/>
    </source>
</evidence>
<keyword evidence="6 7" id="KW-0472">Membrane</keyword>
<sequence>MLFPTVFTGLFGLLATGMPIFLALGFLSILLFWEEGTPLVGLPQLVVDHLNSITFLAIPFFVMAATFMQKGGIAKALVNCAYAWVGHYRGGMAVVCVVATAVFAAICGSSVATAMAMGTILIPAMIQRKYELKFATGIVGSSGTLGILIPPSMAFIVYAIIAEQSVPRLFLAGVIPGLIQAALFIGWSIYYTSRKGYEVGEPMSREEFWSTNLKAVPALSLPVIVLGGIYGGLVTVTEAAALSALVAILVSVFFYKGCSYSEIIPTIGESIKRAGTIVFIIMMALAFGHWITGSGFTRSLTQMVTDYNISGWQFLLLINLLMIFLGMFLENFAVLLVVVPLVLPLLEPLGIDPVHFAVVVTVNLELGLLTPPVGLNLFVLTSITKAPIREVIQGTLPFIILMGIFLMLVTYIPELSLWLPNLVYGS</sequence>
<keyword evidence="2" id="KW-1003">Cell membrane</keyword>
<feature type="transmembrane region" description="Helical" evidence="7">
    <location>
        <begin position="311"/>
        <end position="329"/>
    </location>
</feature>
<feature type="transmembrane region" description="Helical" evidence="7">
    <location>
        <begin position="6"/>
        <end position="33"/>
    </location>
</feature>
<accession>A0ABQ5U591</accession>
<dbReference type="Proteomes" id="UP001161409">
    <property type="component" value="Unassembled WGS sequence"/>
</dbReference>
<comment type="similarity">
    <text evidence="7">Belongs to the TRAP transporter large permease family.</text>
</comment>
<evidence type="ECO:0000256" key="3">
    <source>
        <dbReference type="ARBA" id="ARBA00022519"/>
    </source>
</evidence>
<dbReference type="InterPro" id="IPR010656">
    <property type="entry name" value="DctM"/>
</dbReference>
<keyword evidence="5 7" id="KW-1133">Transmembrane helix</keyword>
<feature type="transmembrane region" description="Helical" evidence="7">
    <location>
        <begin position="92"/>
        <end position="122"/>
    </location>
</feature>
<keyword evidence="3 7" id="KW-0997">Cell inner membrane</keyword>
<evidence type="ECO:0000313" key="10">
    <source>
        <dbReference type="Proteomes" id="UP001161409"/>
    </source>
</evidence>
<keyword evidence="7" id="KW-0813">Transport</keyword>
<reference evidence="9" key="1">
    <citation type="journal article" date="2014" name="Int. J. Syst. Evol. Microbiol.">
        <title>Complete genome of a new Firmicutes species belonging to the dominant human colonic microbiota ('Ruminococcus bicirculans') reveals two chromosomes and a selective capacity to utilize plant glucans.</title>
        <authorList>
            <consortium name="NISC Comparative Sequencing Program"/>
            <person name="Wegmann U."/>
            <person name="Louis P."/>
            <person name="Goesmann A."/>
            <person name="Henrissat B."/>
            <person name="Duncan S.H."/>
            <person name="Flint H.J."/>
        </authorList>
    </citation>
    <scope>NUCLEOTIDE SEQUENCE</scope>
    <source>
        <strain evidence="9">NBRC 103408</strain>
    </source>
</reference>
<name>A0ABQ5U591_9PROT</name>
<protein>
    <recommendedName>
        <fullName evidence="7">TRAP transporter large permease protein</fullName>
    </recommendedName>
</protein>
<dbReference type="Pfam" id="PF06808">
    <property type="entry name" value="DctM"/>
    <property type="match status" value="1"/>
</dbReference>
<gene>
    <name evidence="9" type="ORF">GCM10007924_25430</name>
</gene>
<dbReference type="EMBL" id="BSNF01000008">
    <property type="protein sequence ID" value="GLQ07322.1"/>
    <property type="molecule type" value="Genomic_DNA"/>
</dbReference>
<keyword evidence="4 7" id="KW-0812">Transmembrane</keyword>
<dbReference type="InterPro" id="IPR004681">
    <property type="entry name" value="TRAP_DctM"/>
</dbReference>
<feature type="transmembrane region" description="Helical" evidence="7">
    <location>
        <begin position="357"/>
        <end position="379"/>
    </location>
</feature>
<feature type="transmembrane region" description="Helical" evidence="7">
    <location>
        <begin position="45"/>
        <end position="68"/>
    </location>
</feature>
<dbReference type="PANTHER" id="PTHR33362:SF5">
    <property type="entry name" value="C4-DICARBOXYLATE TRAP TRANSPORTER LARGE PERMEASE PROTEIN DCTM"/>
    <property type="match status" value="1"/>
</dbReference>
<evidence type="ECO:0000256" key="4">
    <source>
        <dbReference type="ARBA" id="ARBA00022692"/>
    </source>
</evidence>
<evidence type="ECO:0000256" key="5">
    <source>
        <dbReference type="ARBA" id="ARBA00022989"/>
    </source>
</evidence>
<feature type="transmembrane region" description="Helical" evidence="7">
    <location>
        <begin position="167"/>
        <end position="192"/>
    </location>
</feature>
<dbReference type="PIRSF" id="PIRSF006066">
    <property type="entry name" value="HI0050"/>
    <property type="match status" value="1"/>
</dbReference>
<organism evidence="9 10">
    <name type="scientific">Sneathiella chinensis</name>
    <dbReference type="NCBI Taxonomy" id="349750"/>
    <lineage>
        <taxon>Bacteria</taxon>
        <taxon>Pseudomonadati</taxon>
        <taxon>Pseudomonadota</taxon>
        <taxon>Alphaproteobacteria</taxon>
        <taxon>Sneathiellales</taxon>
        <taxon>Sneathiellaceae</taxon>
        <taxon>Sneathiella</taxon>
    </lineage>
</organism>
<comment type="subcellular location">
    <subcellularLocation>
        <location evidence="1 7">Cell inner membrane</location>
        <topology evidence="1 7">Multi-pass membrane protein</topology>
    </subcellularLocation>
</comment>
<feature type="transmembrane region" description="Helical" evidence="7">
    <location>
        <begin position="134"/>
        <end position="161"/>
    </location>
</feature>
<evidence type="ECO:0000313" key="9">
    <source>
        <dbReference type="EMBL" id="GLQ07322.1"/>
    </source>
</evidence>